<feature type="domain" description="Transcobalamin-like C-terminal" evidence="2">
    <location>
        <begin position="72"/>
        <end position="137"/>
    </location>
</feature>
<gene>
    <name evidence="3" type="ORF">SAMN04488700_1409</name>
</gene>
<dbReference type="AlphaFoldDB" id="A0A1X7N4Z1"/>
<dbReference type="STRING" id="1073423.SAMN04488700_1409"/>
<dbReference type="RefSeq" id="WP_159446066.1">
    <property type="nucleotide sequence ID" value="NZ_FOAH01000004.1"/>
</dbReference>
<evidence type="ECO:0000313" key="3">
    <source>
        <dbReference type="EMBL" id="SMH32496.1"/>
    </source>
</evidence>
<reference evidence="3 4" key="1">
    <citation type="submission" date="2017-04" db="EMBL/GenBank/DDBJ databases">
        <authorList>
            <person name="Afonso C.L."/>
            <person name="Miller P.J."/>
            <person name="Scott M.A."/>
            <person name="Spackman E."/>
            <person name="Goraichik I."/>
            <person name="Dimitrov K.M."/>
            <person name="Suarez D.L."/>
            <person name="Swayne D.E."/>
        </authorList>
    </citation>
    <scope>NUCLEOTIDE SEQUENCE [LARGE SCALE GENOMIC DNA]</scope>
    <source>
        <strain evidence="3 4">LMG26642</strain>
    </source>
</reference>
<accession>A0A1X7N4Z1</accession>
<dbReference type="PROSITE" id="PS51257">
    <property type="entry name" value="PROKAR_LIPOPROTEIN"/>
    <property type="match status" value="1"/>
</dbReference>
<evidence type="ECO:0000313" key="4">
    <source>
        <dbReference type="Proteomes" id="UP000193435"/>
    </source>
</evidence>
<proteinExistence type="predicted"/>
<keyword evidence="1" id="KW-0732">Signal</keyword>
<dbReference type="Pfam" id="PF14478">
    <property type="entry name" value="DUF4430"/>
    <property type="match status" value="1"/>
</dbReference>
<keyword evidence="4" id="KW-1185">Reference proteome</keyword>
<feature type="chain" id="PRO_5010867723" description="Transcobalamin-like C-terminal domain-containing protein" evidence="1">
    <location>
        <begin position="22"/>
        <end position="139"/>
    </location>
</feature>
<sequence length="139" mass="15225">MKDKMKLGLLLATLLTLTACGDSTQTALNESSALVPSEVKVAMTESISASIVLQEEGKVLTAISKDVKTQEGQNLLEIMEENYNLTAKDGFIFAIEGYEQNQKEGKYWLYTINGQEATVGAADYIVEDQDVIVWNLDGI</sequence>
<name>A0A1X7N4Z1_9LACT</name>
<protein>
    <recommendedName>
        <fullName evidence="2">Transcobalamin-like C-terminal domain-containing protein</fullName>
    </recommendedName>
</protein>
<evidence type="ECO:0000259" key="2">
    <source>
        <dbReference type="Pfam" id="PF14478"/>
    </source>
</evidence>
<evidence type="ECO:0000256" key="1">
    <source>
        <dbReference type="SAM" id="SignalP"/>
    </source>
</evidence>
<feature type="signal peptide" evidence="1">
    <location>
        <begin position="1"/>
        <end position="21"/>
    </location>
</feature>
<dbReference type="Proteomes" id="UP000193435">
    <property type="component" value="Unassembled WGS sequence"/>
</dbReference>
<organism evidence="3 4">
    <name type="scientific">Carnobacterium iners</name>
    <dbReference type="NCBI Taxonomy" id="1073423"/>
    <lineage>
        <taxon>Bacteria</taxon>
        <taxon>Bacillati</taxon>
        <taxon>Bacillota</taxon>
        <taxon>Bacilli</taxon>
        <taxon>Lactobacillales</taxon>
        <taxon>Carnobacteriaceae</taxon>
        <taxon>Carnobacterium</taxon>
    </lineage>
</organism>
<dbReference type="InterPro" id="IPR027954">
    <property type="entry name" value="Transcobalamin-like_C"/>
</dbReference>
<dbReference type="Gene3D" id="2.170.130.30">
    <property type="match status" value="1"/>
</dbReference>
<dbReference type="EMBL" id="FXBJ01000002">
    <property type="protein sequence ID" value="SMH32496.1"/>
    <property type="molecule type" value="Genomic_DNA"/>
</dbReference>